<proteinExistence type="predicted"/>
<protein>
    <submittedName>
        <fullName evidence="2">ABATE domain-containing protein</fullName>
    </submittedName>
</protein>
<dbReference type="PANTHER" id="PTHR35525:SF3">
    <property type="entry name" value="BLL6575 PROTEIN"/>
    <property type="match status" value="1"/>
</dbReference>
<name>A0AAU7W1G2_9MICO</name>
<evidence type="ECO:0000259" key="1">
    <source>
        <dbReference type="Pfam" id="PF11706"/>
    </source>
</evidence>
<dbReference type="Pfam" id="PF11706">
    <property type="entry name" value="zf-CGNR"/>
    <property type="match status" value="1"/>
</dbReference>
<feature type="domain" description="Zinc finger CGNR" evidence="1">
    <location>
        <begin position="134"/>
        <end position="177"/>
    </location>
</feature>
<dbReference type="InterPro" id="IPR021005">
    <property type="entry name" value="Znf_CGNR"/>
</dbReference>
<dbReference type="Pfam" id="PF07336">
    <property type="entry name" value="ABATE"/>
    <property type="match status" value="1"/>
</dbReference>
<dbReference type="RefSeq" id="WP_350353293.1">
    <property type="nucleotide sequence ID" value="NZ_CP158357.1"/>
</dbReference>
<reference evidence="2" key="1">
    <citation type="submission" date="2024-06" db="EMBL/GenBank/DDBJ databases">
        <title>Draft genome sequence of Microbacterium sp. strain A8/3-1, isolated from Oxytropis tragacanthoides Fisch. ex DC. Root nodules in the Altai region of Russia.</title>
        <authorList>
            <person name="Sazanova A."/>
            <person name="Guro P."/>
            <person name="Kuznetsova I."/>
            <person name="Belimov A."/>
            <person name="Safronova V."/>
        </authorList>
    </citation>
    <scope>NUCLEOTIDE SEQUENCE</scope>
    <source>
        <strain evidence="2">A8/3-1</strain>
    </source>
</reference>
<dbReference type="EMBL" id="CP158357">
    <property type="protein sequence ID" value="XBX80492.1"/>
    <property type="molecule type" value="Genomic_DNA"/>
</dbReference>
<dbReference type="SUPFAM" id="SSF160904">
    <property type="entry name" value="Jann2411-like"/>
    <property type="match status" value="1"/>
</dbReference>
<dbReference type="Gene3D" id="1.10.3300.10">
    <property type="entry name" value="Jann2411-like domain"/>
    <property type="match status" value="1"/>
</dbReference>
<accession>A0AAU7W1G2</accession>
<organism evidence="2">
    <name type="scientific">Microbacterium sp. A8/3-1</name>
    <dbReference type="NCBI Taxonomy" id="3160749"/>
    <lineage>
        <taxon>Bacteria</taxon>
        <taxon>Bacillati</taxon>
        <taxon>Actinomycetota</taxon>
        <taxon>Actinomycetes</taxon>
        <taxon>Micrococcales</taxon>
        <taxon>Microbacteriaceae</taxon>
        <taxon>Microbacterium</taxon>
    </lineage>
</organism>
<dbReference type="InterPro" id="IPR010852">
    <property type="entry name" value="ABATE"/>
</dbReference>
<dbReference type="InterPro" id="IPR023286">
    <property type="entry name" value="ABATE_dom_sf"/>
</dbReference>
<dbReference type="PANTHER" id="PTHR35525">
    <property type="entry name" value="BLL6575 PROTEIN"/>
    <property type="match status" value="1"/>
</dbReference>
<evidence type="ECO:0000313" key="2">
    <source>
        <dbReference type="EMBL" id="XBX80492.1"/>
    </source>
</evidence>
<sequence length="188" mass="20963">MFTFVSGTAAADLTATLAYRHHDQPHELLSAPDDLARWASDAGLVETGLVPTPADLERAKELREAIYRLLSIRARGDDRLPRQAVDLVNQIAASPPLTVSWQDDKLWRTGNASQLLSSLARDALHVLETWPSDRIKVCVGDDCSRVFIDISRNASRRWCGMRECGDKSKAKAYRARRKMTVRPPTPSP</sequence>
<gene>
    <name evidence="2" type="ORF">ABS642_10480</name>
</gene>
<dbReference type="AlphaFoldDB" id="A0AAU7W1G2"/>